<dbReference type="AlphaFoldDB" id="A0A6G8PUI5"/>
<feature type="region of interest" description="Disordered" evidence="1">
    <location>
        <begin position="80"/>
        <end position="109"/>
    </location>
</feature>
<feature type="region of interest" description="Disordered" evidence="1">
    <location>
        <begin position="121"/>
        <end position="199"/>
    </location>
</feature>
<evidence type="ECO:0000256" key="1">
    <source>
        <dbReference type="SAM" id="MobiDB-lite"/>
    </source>
</evidence>
<sequence length="199" mass="21046">MPPSPRAISLRPATITNSTSPARASLRVAPARDMLVPSLSQTLAEGPPRPVRRGEGMNHAEHQDLREMAAVARRLVSSGLVTGTPGDAGARTPEGDVPITPTGLPREVVGPESIVLADLDGELPEPPVHNGIQDAASRGGRGPHPLALRGRPRASGMARPAGPLRAHDPRPRRREGGVAGAPRDRRGQKIPCREKREIN</sequence>
<feature type="compositionally biased region" description="Basic and acidic residues" evidence="1">
    <location>
        <begin position="52"/>
        <end position="64"/>
    </location>
</feature>
<reference evidence="3 4" key="1">
    <citation type="submission" date="2019-10" db="EMBL/GenBank/DDBJ databases">
        <title>Rubrobacter sp nov SCSIO 52915 isolated from a deep-sea sediment in the South China Sea.</title>
        <authorList>
            <person name="Chen R.W."/>
        </authorList>
    </citation>
    <scope>NUCLEOTIDE SEQUENCE [LARGE SCALE GENOMIC DNA]</scope>
    <source>
        <strain evidence="3 4">SCSIO 52915</strain>
    </source>
</reference>
<proteinExistence type="predicted"/>
<gene>
    <name evidence="3" type="ORF">GBA65_01595</name>
</gene>
<dbReference type="Gene3D" id="3.40.225.10">
    <property type="entry name" value="Class II aldolase/adducin N-terminal domain"/>
    <property type="match status" value="1"/>
</dbReference>
<dbReference type="Proteomes" id="UP000502706">
    <property type="component" value="Chromosome"/>
</dbReference>
<dbReference type="InterPro" id="IPR001303">
    <property type="entry name" value="Aldolase_II/adducin_N"/>
</dbReference>
<dbReference type="EMBL" id="CP045121">
    <property type="protein sequence ID" value="QIN77415.1"/>
    <property type="molecule type" value="Genomic_DNA"/>
</dbReference>
<accession>A0A6G8PUI5</accession>
<name>A0A6G8PUI5_9ACTN</name>
<dbReference type="Pfam" id="PF00596">
    <property type="entry name" value="Aldolase_II"/>
    <property type="match status" value="1"/>
</dbReference>
<dbReference type="InterPro" id="IPR036409">
    <property type="entry name" value="Aldolase_II/adducin_N_sf"/>
</dbReference>
<organism evidence="3 4">
    <name type="scientific">Rubrobacter marinus</name>
    <dbReference type="NCBI Taxonomy" id="2653852"/>
    <lineage>
        <taxon>Bacteria</taxon>
        <taxon>Bacillati</taxon>
        <taxon>Actinomycetota</taxon>
        <taxon>Rubrobacteria</taxon>
        <taxon>Rubrobacterales</taxon>
        <taxon>Rubrobacteraceae</taxon>
        <taxon>Rubrobacter</taxon>
    </lineage>
</organism>
<feature type="region of interest" description="Disordered" evidence="1">
    <location>
        <begin position="1"/>
        <end position="24"/>
    </location>
</feature>
<keyword evidence="4" id="KW-1185">Reference proteome</keyword>
<feature type="compositionally biased region" description="Basic and acidic residues" evidence="1">
    <location>
        <begin position="182"/>
        <end position="199"/>
    </location>
</feature>
<evidence type="ECO:0000313" key="4">
    <source>
        <dbReference type="Proteomes" id="UP000502706"/>
    </source>
</evidence>
<dbReference type="SUPFAM" id="SSF53639">
    <property type="entry name" value="AraD/HMP-PK domain-like"/>
    <property type="match status" value="1"/>
</dbReference>
<protein>
    <recommendedName>
        <fullName evidence="2">Class II aldolase/adducin N-terminal domain-containing protein</fullName>
    </recommendedName>
</protein>
<dbReference type="KEGG" id="rmar:GBA65_01595"/>
<feature type="domain" description="Class II aldolase/adducin N-terminal" evidence="2">
    <location>
        <begin position="66"/>
        <end position="125"/>
    </location>
</feature>
<evidence type="ECO:0000313" key="3">
    <source>
        <dbReference type="EMBL" id="QIN77415.1"/>
    </source>
</evidence>
<feature type="region of interest" description="Disordered" evidence="1">
    <location>
        <begin position="37"/>
        <end position="64"/>
    </location>
</feature>
<evidence type="ECO:0000259" key="2">
    <source>
        <dbReference type="Pfam" id="PF00596"/>
    </source>
</evidence>